<keyword evidence="2" id="KW-1185">Reference proteome</keyword>
<accession>A0A2Z5FV29</accession>
<organism evidence="1 2">
    <name type="scientific">Acidisarcina polymorpha</name>
    <dbReference type="NCBI Taxonomy" id="2211140"/>
    <lineage>
        <taxon>Bacteria</taxon>
        <taxon>Pseudomonadati</taxon>
        <taxon>Acidobacteriota</taxon>
        <taxon>Terriglobia</taxon>
        <taxon>Terriglobales</taxon>
        <taxon>Acidobacteriaceae</taxon>
        <taxon>Acidisarcina</taxon>
    </lineage>
</organism>
<dbReference type="KEGG" id="abas:ACPOL_0909"/>
<dbReference type="EMBL" id="CP030840">
    <property type="protein sequence ID" value="AXC10266.1"/>
    <property type="molecule type" value="Genomic_DNA"/>
</dbReference>
<name>A0A2Z5FV29_9BACT</name>
<protein>
    <submittedName>
        <fullName evidence="1">Uncharacterized protein</fullName>
    </submittedName>
</protein>
<dbReference type="AlphaFoldDB" id="A0A2Z5FV29"/>
<evidence type="ECO:0000313" key="1">
    <source>
        <dbReference type="EMBL" id="AXC10266.1"/>
    </source>
</evidence>
<sequence>MIGGIPRRTRDFSWAVDPARWLPYWGSTHFNHSDECASVNPPEH</sequence>
<gene>
    <name evidence="1" type="ORF">ACPOL_0909</name>
</gene>
<reference evidence="1 2" key="1">
    <citation type="journal article" date="2018" name="Front. Microbiol.">
        <title>Hydrolytic Capabilities as a Key to Environmental Success: Chitinolytic and Cellulolytic Acidobacteria From Acidic Sub-arctic Soils and Boreal Peatlands.</title>
        <authorList>
            <person name="Belova S.E."/>
            <person name="Ravin N.V."/>
            <person name="Pankratov T.A."/>
            <person name="Rakitin A.L."/>
            <person name="Ivanova A.A."/>
            <person name="Beletsky A.V."/>
            <person name="Mardanov A.V."/>
            <person name="Sinninghe Damste J.S."/>
            <person name="Dedysh S.N."/>
        </authorList>
    </citation>
    <scope>NUCLEOTIDE SEQUENCE [LARGE SCALE GENOMIC DNA]</scope>
    <source>
        <strain evidence="1 2">SBC82</strain>
    </source>
</reference>
<evidence type="ECO:0000313" key="2">
    <source>
        <dbReference type="Proteomes" id="UP000253606"/>
    </source>
</evidence>
<proteinExistence type="predicted"/>
<dbReference type="Proteomes" id="UP000253606">
    <property type="component" value="Chromosome"/>
</dbReference>